<evidence type="ECO:0000256" key="2">
    <source>
        <dbReference type="ARBA" id="ARBA00022768"/>
    </source>
</evidence>
<name>A0A7R9UUR1_DIALT</name>
<dbReference type="InterPro" id="IPR009060">
    <property type="entry name" value="UBA-like_sf"/>
</dbReference>
<dbReference type="Gene3D" id="3.30.479.20">
    <property type="entry name" value="Elongation factor Ts, dimerisation domain"/>
    <property type="match status" value="1"/>
</dbReference>
<evidence type="ECO:0000313" key="9">
    <source>
        <dbReference type="EMBL" id="KAG8464310.1"/>
    </source>
</evidence>
<evidence type="ECO:0000313" key="10">
    <source>
        <dbReference type="Proteomes" id="UP000751190"/>
    </source>
</evidence>
<dbReference type="GO" id="GO:0003746">
    <property type="term" value="F:translation elongation factor activity"/>
    <property type="evidence" value="ECO:0007669"/>
    <property type="project" value="UniProtKB-UniRule"/>
</dbReference>
<evidence type="ECO:0000256" key="6">
    <source>
        <dbReference type="SAM" id="SignalP"/>
    </source>
</evidence>
<evidence type="ECO:0000256" key="5">
    <source>
        <dbReference type="RuleBase" id="RU000642"/>
    </source>
</evidence>
<dbReference type="OMA" id="DAGMMDC"/>
<evidence type="ECO:0000313" key="8">
    <source>
        <dbReference type="EMBL" id="CAD8276310.1"/>
    </source>
</evidence>
<proteinExistence type="inferred from homology"/>
<reference evidence="9" key="2">
    <citation type="submission" date="2021-05" db="EMBL/GenBank/DDBJ databases">
        <title>The genome of the haptophyte Pavlova lutheri (Diacronema luteri, Pavlovales) - a model for lipid biosynthesis in eukaryotic algae.</title>
        <authorList>
            <person name="Hulatt C.J."/>
            <person name="Posewitz M.C."/>
        </authorList>
    </citation>
    <scope>NUCLEOTIDE SEQUENCE</scope>
    <source>
        <strain evidence="9">NIVA-4/92</strain>
    </source>
</reference>
<keyword evidence="4" id="KW-0496">Mitochondrion</keyword>
<reference evidence="8" key="1">
    <citation type="submission" date="2021-01" db="EMBL/GenBank/DDBJ databases">
        <authorList>
            <person name="Corre E."/>
            <person name="Pelletier E."/>
            <person name="Niang G."/>
            <person name="Scheremetjew M."/>
            <person name="Finn R."/>
            <person name="Kale V."/>
            <person name="Holt S."/>
            <person name="Cochrane G."/>
            <person name="Meng A."/>
            <person name="Brown T."/>
            <person name="Cohen L."/>
        </authorList>
    </citation>
    <scope>NUCLEOTIDE SEQUENCE</scope>
    <source>
        <strain evidence="8">RCC1537</strain>
    </source>
</reference>
<dbReference type="Proteomes" id="UP000751190">
    <property type="component" value="Unassembled WGS sequence"/>
</dbReference>
<dbReference type="SUPFAM" id="SSF46934">
    <property type="entry name" value="UBA-like"/>
    <property type="match status" value="1"/>
</dbReference>
<dbReference type="InterPro" id="IPR018101">
    <property type="entry name" value="Transl_elong_Ts_CS"/>
</dbReference>
<organism evidence="8">
    <name type="scientific">Diacronema lutheri</name>
    <name type="common">Unicellular marine alga</name>
    <name type="synonym">Monochrysis lutheri</name>
    <dbReference type="NCBI Taxonomy" id="2081491"/>
    <lineage>
        <taxon>Eukaryota</taxon>
        <taxon>Haptista</taxon>
        <taxon>Haptophyta</taxon>
        <taxon>Pavlovophyceae</taxon>
        <taxon>Pavlovales</taxon>
        <taxon>Pavlovaceae</taxon>
        <taxon>Diacronema</taxon>
    </lineage>
</organism>
<comment type="function">
    <text evidence="4 5">Associates with the EF-Tu.GDP complex and induces the exchange of GDP to GTP. It remains bound to the aminoacyl-tRNA.EF-Tu.GTP complex up to the GTP hydrolysis stage on the ribosome.</text>
</comment>
<dbReference type="PANTHER" id="PTHR11741:SF0">
    <property type="entry name" value="ELONGATION FACTOR TS, MITOCHONDRIAL"/>
    <property type="match status" value="1"/>
</dbReference>
<dbReference type="Gene3D" id="1.10.8.10">
    <property type="entry name" value="DNA helicase RuvA subunit, C-terminal domain"/>
    <property type="match status" value="1"/>
</dbReference>
<evidence type="ECO:0000256" key="4">
    <source>
        <dbReference type="HAMAP-Rule" id="MF_03135"/>
    </source>
</evidence>
<dbReference type="EMBL" id="HBEB01016529">
    <property type="protein sequence ID" value="CAD8276310.1"/>
    <property type="molecule type" value="Transcribed_RNA"/>
</dbReference>
<feature type="signal peptide" evidence="6">
    <location>
        <begin position="1"/>
        <end position="15"/>
    </location>
</feature>
<dbReference type="EMBL" id="JAGTXO010000013">
    <property type="protein sequence ID" value="KAG8464310.1"/>
    <property type="molecule type" value="Genomic_DNA"/>
</dbReference>
<dbReference type="GO" id="GO:0005739">
    <property type="term" value="C:mitochondrion"/>
    <property type="evidence" value="ECO:0007669"/>
    <property type="project" value="UniProtKB-SubCell"/>
</dbReference>
<comment type="subcellular location">
    <subcellularLocation>
        <location evidence="4">Mitochondrion</location>
    </subcellularLocation>
</comment>
<dbReference type="InterPro" id="IPR001816">
    <property type="entry name" value="Transl_elong_EFTs/EF1B"/>
</dbReference>
<feature type="domain" description="Translation elongation factor EFTs/EF1B dimerisation" evidence="7">
    <location>
        <begin position="84"/>
        <end position="229"/>
    </location>
</feature>
<sequence length="230" mass="24549">MLAIAVCAAIAFAPSAPVARRSLAASPCVHTMIEVSAGDVKTLRQKTGAGMMDCKGALKECDGDMDKAADMLRAKGLAAAGKRASKATSEGMIEVYIHTGSKLGVMVEVNCETDFVAKRPEFAQLAKTVAMQIAASPTVEFVSVDEIPPAVIEAERALEMQSEDLAGKPDEIKAKMVEGRLQKILKTKCLMETPYIKDPSQNMEQVVKSTISALGENIKVARFTRMELGA</sequence>
<keyword evidence="10" id="KW-1185">Reference proteome</keyword>
<dbReference type="HAMAP" id="MF_00050">
    <property type="entry name" value="EF_Ts"/>
    <property type="match status" value="1"/>
</dbReference>
<dbReference type="FunFam" id="1.10.8.10:FF:000001">
    <property type="entry name" value="Elongation factor Ts"/>
    <property type="match status" value="1"/>
</dbReference>
<evidence type="ECO:0000256" key="3">
    <source>
        <dbReference type="ARBA" id="ARBA00022917"/>
    </source>
</evidence>
<dbReference type="InterPro" id="IPR036402">
    <property type="entry name" value="EF-Ts_dimer_sf"/>
</dbReference>
<feature type="chain" id="PRO_5035681011" description="Elongation factor Ts, mitochondrial" evidence="6">
    <location>
        <begin position="16"/>
        <end position="230"/>
    </location>
</feature>
<gene>
    <name evidence="9" type="ORF">KFE25_003373</name>
    <name evidence="8" type="ORF">PLUT1463_LOCUS10626</name>
</gene>
<keyword evidence="6" id="KW-0732">Signal</keyword>
<dbReference type="Gene3D" id="1.10.286.20">
    <property type="match status" value="1"/>
</dbReference>
<dbReference type="CDD" id="cd14275">
    <property type="entry name" value="UBA_EF-Ts"/>
    <property type="match status" value="1"/>
</dbReference>
<dbReference type="SUPFAM" id="SSF54713">
    <property type="entry name" value="Elongation factor Ts (EF-Ts), dimerisation domain"/>
    <property type="match status" value="1"/>
</dbReference>
<dbReference type="NCBIfam" id="TIGR00116">
    <property type="entry name" value="tsf"/>
    <property type="match status" value="1"/>
</dbReference>
<dbReference type="PANTHER" id="PTHR11741">
    <property type="entry name" value="ELONGATION FACTOR TS"/>
    <property type="match status" value="1"/>
</dbReference>
<dbReference type="OrthoDB" id="277235at2759"/>
<evidence type="ECO:0000256" key="1">
    <source>
        <dbReference type="ARBA" id="ARBA00005532"/>
    </source>
</evidence>
<dbReference type="Pfam" id="PF00889">
    <property type="entry name" value="EF_TS"/>
    <property type="match status" value="1"/>
</dbReference>
<accession>A0A7R9UUR1</accession>
<evidence type="ECO:0000259" key="7">
    <source>
        <dbReference type="Pfam" id="PF00889"/>
    </source>
</evidence>
<comment type="similarity">
    <text evidence="1 4 5">Belongs to the EF-Ts family.</text>
</comment>
<keyword evidence="2 4" id="KW-0251">Elongation factor</keyword>
<dbReference type="FunFam" id="1.10.286.20:FF:000001">
    <property type="entry name" value="Elongation factor Ts"/>
    <property type="match status" value="1"/>
</dbReference>
<dbReference type="InterPro" id="IPR014039">
    <property type="entry name" value="Transl_elong_EFTs/EF1B_dimer"/>
</dbReference>
<protein>
    <recommendedName>
        <fullName evidence="4">Elongation factor Ts, mitochondrial</fullName>
        <shortName evidence="4">EF-Ts</shortName>
        <shortName evidence="4">EF-TsMt</shortName>
    </recommendedName>
</protein>
<dbReference type="AlphaFoldDB" id="A0A7R9UUR1"/>
<dbReference type="PROSITE" id="PS01127">
    <property type="entry name" value="EF_TS_2"/>
    <property type="match status" value="1"/>
</dbReference>
<keyword evidence="3 4" id="KW-0648">Protein biosynthesis</keyword>